<dbReference type="Gene3D" id="1.10.10.60">
    <property type="entry name" value="Homeodomain-like"/>
    <property type="match status" value="1"/>
</dbReference>
<accession>A0ABS3QJS3</accession>
<dbReference type="RefSeq" id="WP_208177191.1">
    <property type="nucleotide sequence ID" value="NZ_JAGETZ010000011.1"/>
</dbReference>
<dbReference type="Pfam" id="PF12833">
    <property type="entry name" value="HTH_18"/>
    <property type="match status" value="1"/>
</dbReference>
<dbReference type="SUPFAM" id="SSF46689">
    <property type="entry name" value="Homeodomain-like"/>
    <property type="match status" value="1"/>
</dbReference>
<organism evidence="5 6">
    <name type="scientific">Hymenobacter negativus</name>
    <dbReference type="NCBI Taxonomy" id="2795026"/>
    <lineage>
        <taxon>Bacteria</taxon>
        <taxon>Pseudomonadati</taxon>
        <taxon>Bacteroidota</taxon>
        <taxon>Cytophagia</taxon>
        <taxon>Cytophagales</taxon>
        <taxon>Hymenobacteraceae</taxon>
        <taxon>Hymenobacter</taxon>
    </lineage>
</organism>
<protein>
    <submittedName>
        <fullName evidence="5">AraC family transcriptional regulator</fullName>
    </submittedName>
</protein>
<dbReference type="PANTHER" id="PTHR43280:SF2">
    <property type="entry name" value="HTH-TYPE TRANSCRIPTIONAL REGULATOR EXSA"/>
    <property type="match status" value="1"/>
</dbReference>
<keyword evidence="2" id="KW-0238">DNA-binding</keyword>
<evidence type="ECO:0000256" key="1">
    <source>
        <dbReference type="ARBA" id="ARBA00023015"/>
    </source>
</evidence>
<evidence type="ECO:0000256" key="3">
    <source>
        <dbReference type="ARBA" id="ARBA00023163"/>
    </source>
</evidence>
<evidence type="ECO:0000256" key="2">
    <source>
        <dbReference type="ARBA" id="ARBA00023125"/>
    </source>
</evidence>
<evidence type="ECO:0000259" key="4">
    <source>
        <dbReference type="PROSITE" id="PS01124"/>
    </source>
</evidence>
<dbReference type="Proteomes" id="UP000664369">
    <property type="component" value="Unassembled WGS sequence"/>
</dbReference>
<name>A0ABS3QJS3_9BACT</name>
<comment type="caution">
    <text evidence="5">The sequence shown here is derived from an EMBL/GenBank/DDBJ whole genome shotgun (WGS) entry which is preliminary data.</text>
</comment>
<sequence>MATKIPQAYLSRQAEITQLFQQVMNAHMDDFMAGRAPEMVHIRELASRMCLHPVHVSSVIKLHTGFHPCYFYELRIVEEARNLLADFSLAVGEVASRLTYDTSNFTKFFKTYAGLTPTEYRKKLSGAPALVAAGAAPELPQPLRLVA</sequence>
<reference evidence="5 6" key="1">
    <citation type="submission" date="2021-03" db="EMBL/GenBank/DDBJ databases">
        <authorList>
            <person name="Kim M.K."/>
        </authorList>
    </citation>
    <scope>NUCLEOTIDE SEQUENCE [LARGE SCALE GENOMIC DNA]</scope>
    <source>
        <strain evidence="5 6">BT442</strain>
    </source>
</reference>
<dbReference type="PROSITE" id="PS01124">
    <property type="entry name" value="HTH_ARAC_FAMILY_2"/>
    <property type="match status" value="1"/>
</dbReference>
<gene>
    <name evidence="5" type="ORF">J4E00_20730</name>
</gene>
<proteinExistence type="predicted"/>
<feature type="domain" description="HTH araC/xylS-type" evidence="4">
    <location>
        <begin position="26"/>
        <end position="123"/>
    </location>
</feature>
<keyword evidence="1" id="KW-0805">Transcription regulation</keyword>
<evidence type="ECO:0000313" key="6">
    <source>
        <dbReference type="Proteomes" id="UP000664369"/>
    </source>
</evidence>
<dbReference type="SMART" id="SM00342">
    <property type="entry name" value="HTH_ARAC"/>
    <property type="match status" value="1"/>
</dbReference>
<keyword evidence="3" id="KW-0804">Transcription</keyword>
<dbReference type="PANTHER" id="PTHR43280">
    <property type="entry name" value="ARAC-FAMILY TRANSCRIPTIONAL REGULATOR"/>
    <property type="match status" value="1"/>
</dbReference>
<dbReference type="EMBL" id="JAGETZ010000011">
    <property type="protein sequence ID" value="MBO2011503.1"/>
    <property type="molecule type" value="Genomic_DNA"/>
</dbReference>
<dbReference type="InterPro" id="IPR009057">
    <property type="entry name" value="Homeodomain-like_sf"/>
</dbReference>
<keyword evidence="6" id="KW-1185">Reference proteome</keyword>
<dbReference type="InterPro" id="IPR018060">
    <property type="entry name" value="HTH_AraC"/>
</dbReference>
<evidence type="ECO:0000313" key="5">
    <source>
        <dbReference type="EMBL" id="MBO2011503.1"/>
    </source>
</evidence>